<dbReference type="InterPro" id="IPR036182">
    <property type="entry name" value="PCuAC_sf"/>
</dbReference>
<dbReference type="InterPro" id="IPR007410">
    <property type="entry name" value="LpqE-like"/>
</dbReference>
<sequence length="161" mass="16602">MSRTAAVVPLAAAAAALVLLCGWTAAGRAGRPEPVEAAEGRILVPVTESATAAFFTLRNPGDVPDELTGASWEPGGAVALKQHLHRGAAGSWAPAASLAVPARGELRMSPEGADLLIPRPPALKPGQWVAFTLHFRHSPDLTVRALAVVPAGNWAGVPHDH</sequence>
<protein>
    <submittedName>
        <fullName evidence="2">Copper(I)-binding protein</fullName>
    </submittedName>
</protein>
<dbReference type="EMBL" id="JAMZDX010000002">
    <property type="protein sequence ID" value="MCP2309199.1"/>
    <property type="molecule type" value="Genomic_DNA"/>
</dbReference>
<evidence type="ECO:0000313" key="2">
    <source>
        <dbReference type="EMBL" id="MCP2309199.1"/>
    </source>
</evidence>
<accession>A0ABT1IVV9</accession>
<dbReference type="RefSeq" id="WP_253796190.1">
    <property type="nucleotide sequence ID" value="NZ_BAAAUB010000049.1"/>
</dbReference>
<dbReference type="SUPFAM" id="SSF110087">
    <property type="entry name" value="DR1885-like metal-binding protein"/>
    <property type="match status" value="1"/>
</dbReference>
<reference evidence="2 3" key="1">
    <citation type="submission" date="2022-06" db="EMBL/GenBank/DDBJ databases">
        <title>Sequencing the genomes of 1000 actinobacteria strains.</title>
        <authorList>
            <person name="Klenk H.-P."/>
        </authorList>
    </citation>
    <scope>NUCLEOTIDE SEQUENCE [LARGE SCALE GENOMIC DNA]</scope>
    <source>
        <strain evidence="2 3">DSM 41656</strain>
    </source>
</reference>
<evidence type="ECO:0000256" key="1">
    <source>
        <dbReference type="SAM" id="SignalP"/>
    </source>
</evidence>
<gene>
    <name evidence="2" type="ORF">FHR36_002323</name>
</gene>
<dbReference type="InterPro" id="IPR058248">
    <property type="entry name" value="Lxx211020-like"/>
</dbReference>
<name>A0ABT1IVV9_9ACTN</name>
<keyword evidence="1" id="KW-0732">Signal</keyword>
<proteinExistence type="predicted"/>
<dbReference type="Gene3D" id="2.60.40.1890">
    <property type="entry name" value="PCu(A)C copper chaperone"/>
    <property type="match status" value="1"/>
</dbReference>
<evidence type="ECO:0000313" key="3">
    <source>
        <dbReference type="Proteomes" id="UP001206483"/>
    </source>
</evidence>
<feature type="signal peptide" evidence="1">
    <location>
        <begin position="1"/>
        <end position="25"/>
    </location>
</feature>
<dbReference type="PANTHER" id="PTHR36302:SF1">
    <property type="entry name" value="COPPER CHAPERONE PCU(A)C"/>
    <property type="match status" value="1"/>
</dbReference>
<dbReference type="Proteomes" id="UP001206483">
    <property type="component" value="Unassembled WGS sequence"/>
</dbReference>
<comment type="caution">
    <text evidence="2">The sequence shown here is derived from an EMBL/GenBank/DDBJ whole genome shotgun (WGS) entry which is preliminary data.</text>
</comment>
<keyword evidence="3" id="KW-1185">Reference proteome</keyword>
<feature type="chain" id="PRO_5047214828" evidence="1">
    <location>
        <begin position="26"/>
        <end position="161"/>
    </location>
</feature>
<dbReference type="PANTHER" id="PTHR36302">
    <property type="entry name" value="BLR7088 PROTEIN"/>
    <property type="match status" value="1"/>
</dbReference>
<dbReference type="Pfam" id="PF04314">
    <property type="entry name" value="PCuAC"/>
    <property type="match status" value="1"/>
</dbReference>
<organism evidence="2 3">
    <name type="scientific">Kitasatospora paracochleata</name>
    <dbReference type="NCBI Taxonomy" id="58354"/>
    <lineage>
        <taxon>Bacteria</taxon>
        <taxon>Bacillati</taxon>
        <taxon>Actinomycetota</taxon>
        <taxon>Actinomycetes</taxon>
        <taxon>Kitasatosporales</taxon>
        <taxon>Streptomycetaceae</taxon>
        <taxon>Kitasatospora</taxon>
    </lineage>
</organism>